<dbReference type="AlphaFoldDB" id="D4YUJ6"/>
<accession>D4YUJ6</accession>
<dbReference type="SUPFAM" id="SSF101478">
    <property type="entry name" value="ADP-ribosylglycohydrolase"/>
    <property type="match status" value="1"/>
</dbReference>
<reference evidence="4 5" key="1">
    <citation type="submission" date="2010-04" db="EMBL/GenBank/DDBJ databases">
        <authorList>
            <person name="Muzny D."/>
            <person name="Qin X."/>
            <person name="Deng J."/>
            <person name="Jiang H."/>
            <person name="Liu Y."/>
            <person name="Qu J."/>
            <person name="Song X.-Z."/>
            <person name="Zhang L."/>
            <person name="Thornton R."/>
            <person name="Coyle M."/>
            <person name="Francisco L."/>
            <person name="Jackson L."/>
            <person name="Javaid M."/>
            <person name="Korchina V."/>
            <person name="Kovar C."/>
            <person name="Mata R."/>
            <person name="Mathew T."/>
            <person name="Ngo R."/>
            <person name="Nguyen L."/>
            <person name="Nguyen N."/>
            <person name="Okwuonu G."/>
            <person name="Ongeri F."/>
            <person name="Pham C."/>
            <person name="Simmons D."/>
            <person name="Wilczek-Boney K."/>
            <person name="Hale W."/>
            <person name="Jakkamsetti A."/>
            <person name="Pham P."/>
            <person name="Ruth R."/>
            <person name="San Lucas F."/>
            <person name="Warren J."/>
            <person name="Zhang J."/>
            <person name="Zhao Z."/>
            <person name="Zhou C."/>
            <person name="Zhu D."/>
            <person name="Lee S."/>
            <person name="Bess C."/>
            <person name="Blankenburg K."/>
            <person name="Forbes L."/>
            <person name="Fu Q."/>
            <person name="Gubbala S."/>
            <person name="Hirani K."/>
            <person name="Jayaseelan J.C."/>
            <person name="Lara F."/>
            <person name="Munidasa M."/>
            <person name="Palculict T."/>
            <person name="Patil S."/>
            <person name="Pu L.-L."/>
            <person name="Saada N."/>
            <person name="Tang L."/>
            <person name="Weissenberger G."/>
            <person name="Zhu Y."/>
            <person name="Hemphill L."/>
            <person name="Shang Y."/>
            <person name="Youmans B."/>
            <person name="Ayvaz T."/>
            <person name="Ross M."/>
            <person name="Santibanez J."/>
            <person name="Aqrawi P."/>
            <person name="Gross S."/>
            <person name="Joshi V."/>
            <person name="Fowler G."/>
            <person name="Nazareth L."/>
            <person name="Reid J."/>
            <person name="Worley K."/>
            <person name="Petrosino J."/>
            <person name="Highlander S."/>
            <person name="Gibbs R."/>
        </authorList>
    </citation>
    <scope>NUCLEOTIDE SEQUENCE [LARGE SCALE GENOMIC DNA]</scope>
    <source>
        <strain evidence="4 5">DSM 11664</strain>
    </source>
</reference>
<feature type="binding site" evidence="3">
    <location>
        <position position="288"/>
    </location>
    <ligand>
        <name>Mg(2+)</name>
        <dbReference type="ChEBI" id="CHEBI:18420"/>
        <label>1</label>
    </ligand>
</feature>
<name>D4YUJ6_9LACO</name>
<keyword evidence="3" id="KW-0460">Magnesium</keyword>
<organism evidence="4 5">
    <name type="scientific">Lactobacillus amylolyticus DSM 11664</name>
    <dbReference type="NCBI Taxonomy" id="585524"/>
    <lineage>
        <taxon>Bacteria</taxon>
        <taxon>Bacillati</taxon>
        <taxon>Bacillota</taxon>
        <taxon>Bacilli</taxon>
        <taxon>Lactobacillales</taxon>
        <taxon>Lactobacillaceae</taxon>
        <taxon>Lactobacillus</taxon>
    </lineage>
</organism>
<dbReference type="Pfam" id="PF03747">
    <property type="entry name" value="ADP_ribosyl_GH"/>
    <property type="match status" value="1"/>
</dbReference>
<dbReference type="OrthoDB" id="9798107at2"/>
<evidence type="ECO:0000256" key="2">
    <source>
        <dbReference type="ARBA" id="ARBA00022801"/>
    </source>
</evidence>
<comment type="caution">
    <text evidence="4">The sequence shown here is derived from an EMBL/GenBank/DDBJ whole genome shotgun (WGS) entry which is preliminary data.</text>
</comment>
<dbReference type="Proteomes" id="UP000004069">
    <property type="component" value="Unassembled WGS sequence"/>
</dbReference>
<evidence type="ECO:0000313" key="5">
    <source>
        <dbReference type="Proteomes" id="UP000004069"/>
    </source>
</evidence>
<dbReference type="GO" id="GO:0046872">
    <property type="term" value="F:metal ion binding"/>
    <property type="evidence" value="ECO:0007669"/>
    <property type="project" value="UniProtKB-KW"/>
</dbReference>
<feature type="binding site" evidence="3">
    <location>
        <position position="54"/>
    </location>
    <ligand>
        <name>Mg(2+)</name>
        <dbReference type="ChEBI" id="CHEBI:18420"/>
        <label>1</label>
    </ligand>
</feature>
<dbReference type="Gene3D" id="1.10.4080.10">
    <property type="entry name" value="ADP-ribosylation/Crystallin J1"/>
    <property type="match status" value="1"/>
</dbReference>
<gene>
    <name evidence="4" type="primary">draG</name>
    <name evidence="4" type="ORF">HMPREF0493_1207</name>
</gene>
<sequence length="331" mass="36395">MKAKIERIQGCLLGGAVGNALGAPVEFGQLDDIKACYGEDGITFANFKGPAKITDDTQMTLFTANGLLLPGDKLTNIWNCYQDWLDTQTKHNKSEMTHRPVSWLVDDQRLFSVREPSNTCITELKEKHFGSLTHPYNKNKGCGGIMRIAPIGLVNWSIEKVVEYSARASALTHGSLISSIASVFFATMIHYLSRMEIDIAQAIDKTIKIVKNLITKQPAREEIIGEVNLARMLAENSPDRDAANIASLGQGWFADEALGIAVYCALKYEHDFKKAIEAAVNHDGNSDSTGNLTGQLLGARYGTKVLPKAFLAKLELRDVIEKMADMFANVK</sequence>
<dbReference type="InterPro" id="IPR005502">
    <property type="entry name" value="Ribosyl_crysJ1"/>
</dbReference>
<dbReference type="eggNOG" id="COG1397">
    <property type="taxonomic scope" value="Bacteria"/>
</dbReference>
<proteinExistence type="inferred from homology"/>
<keyword evidence="4" id="KW-0326">Glycosidase</keyword>
<feature type="binding site" evidence="3">
    <location>
        <position position="287"/>
    </location>
    <ligand>
        <name>Mg(2+)</name>
        <dbReference type="ChEBI" id="CHEBI:18420"/>
        <label>1</label>
    </ligand>
</feature>
<dbReference type="GO" id="GO:0016798">
    <property type="term" value="F:hydrolase activity, acting on glycosyl bonds"/>
    <property type="evidence" value="ECO:0007669"/>
    <property type="project" value="UniProtKB-KW"/>
</dbReference>
<evidence type="ECO:0000256" key="1">
    <source>
        <dbReference type="ARBA" id="ARBA00010702"/>
    </source>
</evidence>
<evidence type="ECO:0000256" key="3">
    <source>
        <dbReference type="PIRSR" id="PIRSR605502-1"/>
    </source>
</evidence>
<dbReference type="PANTHER" id="PTHR16222:SF24">
    <property type="entry name" value="ADP-RIBOSYLHYDROLASE ARH3"/>
    <property type="match status" value="1"/>
</dbReference>
<dbReference type="InterPro" id="IPR036705">
    <property type="entry name" value="Ribosyl_crysJ1_sf"/>
</dbReference>
<dbReference type="InterPro" id="IPR050792">
    <property type="entry name" value="ADP-ribosylglycohydrolase"/>
</dbReference>
<comment type="cofactor">
    <cofactor evidence="3">
        <name>Mg(2+)</name>
        <dbReference type="ChEBI" id="CHEBI:18420"/>
    </cofactor>
    <text evidence="3">Binds 2 magnesium ions per subunit.</text>
</comment>
<dbReference type="EC" id="3.2.-.-" evidence="4"/>
<keyword evidence="5" id="KW-1185">Reference proteome</keyword>
<dbReference type="RefSeq" id="WP_006352358.1">
    <property type="nucleotide sequence ID" value="NZ_ADNY01000047.1"/>
</dbReference>
<dbReference type="EMBL" id="ADNY01000047">
    <property type="protein sequence ID" value="EFG55145.1"/>
    <property type="molecule type" value="Genomic_DNA"/>
</dbReference>
<feature type="binding site" evidence="3">
    <location>
        <position position="56"/>
    </location>
    <ligand>
        <name>Mg(2+)</name>
        <dbReference type="ChEBI" id="CHEBI:18420"/>
        <label>1</label>
    </ligand>
</feature>
<evidence type="ECO:0000313" key="4">
    <source>
        <dbReference type="EMBL" id="EFG55145.1"/>
    </source>
</evidence>
<protein>
    <submittedName>
        <fullName evidence="4">ADP-ribosylglycohydrolase</fullName>
        <ecNumber evidence="4">3.2.-.-</ecNumber>
    </submittedName>
</protein>
<feature type="binding site" evidence="3">
    <location>
        <position position="55"/>
    </location>
    <ligand>
        <name>Mg(2+)</name>
        <dbReference type="ChEBI" id="CHEBI:18420"/>
        <label>1</label>
    </ligand>
</feature>
<dbReference type="PANTHER" id="PTHR16222">
    <property type="entry name" value="ADP-RIBOSYLGLYCOHYDROLASE"/>
    <property type="match status" value="1"/>
</dbReference>
<keyword evidence="2 4" id="KW-0378">Hydrolase</keyword>
<comment type="similarity">
    <text evidence="1">Belongs to the ADP-ribosylglycohydrolase family.</text>
</comment>
<keyword evidence="3" id="KW-0479">Metal-binding</keyword>
<dbReference type="PATRIC" id="fig|585524.9.peg.1415"/>